<accession>A0A8A2VH73</accession>
<dbReference type="KEGG" id="hakz:J0X25_01590"/>
<dbReference type="AlphaFoldDB" id="A0A8A2VH73"/>
<dbReference type="EMBL" id="CP071462">
    <property type="protein sequence ID" value="QSW99682.1"/>
    <property type="molecule type" value="Genomic_DNA"/>
</dbReference>
<sequence>MDRRLGRWLRYGLPLGAIGAAAYAASRSRTEPSASEQREPSGNAQRIITERHGAAFLVGRRIDPGRVDAVTEHVVRTLTGSDSRRLLGLEGASTASLFLDRRGDEPELVWYVEVPRAVVSEWTDPDRTVADAFPIAHDALEEPTRPTDRSLLVHAANPTRPRTLAPSDSSAGETRSLAVAVDGTVPGIDVDLARMRLRPGLPERFADWFERVSRRVIDGDLDLGRIESRSAEMLDAERMYTESLVLERGEDGYACYLYMEAADMRAVYDAYYDTRNPVARVSEPLVGWLLENPECVLEYPLESAAELLAHAVNPNRPRRPDDRPERTQ</sequence>
<dbReference type="Proteomes" id="UP000663203">
    <property type="component" value="Chromosome"/>
</dbReference>
<evidence type="ECO:0000313" key="2">
    <source>
        <dbReference type="Proteomes" id="UP000663203"/>
    </source>
</evidence>
<organism evidence="1 2">
    <name type="scientific">Haloterrigena alkaliphila</name>
    <dbReference type="NCBI Taxonomy" id="2816475"/>
    <lineage>
        <taxon>Archaea</taxon>
        <taxon>Methanobacteriati</taxon>
        <taxon>Methanobacteriota</taxon>
        <taxon>Stenosarchaea group</taxon>
        <taxon>Halobacteria</taxon>
        <taxon>Halobacteriales</taxon>
        <taxon>Natrialbaceae</taxon>
        <taxon>Haloterrigena</taxon>
    </lineage>
</organism>
<evidence type="ECO:0000313" key="1">
    <source>
        <dbReference type="EMBL" id="QSW99682.1"/>
    </source>
</evidence>
<keyword evidence="2" id="KW-1185">Reference proteome</keyword>
<gene>
    <name evidence="1" type="ORF">J0X25_01590</name>
</gene>
<proteinExistence type="predicted"/>
<protein>
    <submittedName>
        <fullName evidence="1">Uncharacterized protein</fullName>
    </submittedName>
</protein>
<reference evidence="1 2" key="1">
    <citation type="submission" date="2021-03" db="EMBL/GenBank/DDBJ databases">
        <title>Haloterrigena longa sp. nov. and Haloterrigena limicola sp. nov., extremely halophilic archaea isolated from a salt lake.</title>
        <authorList>
            <person name="Henglin C."/>
        </authorList>
    </citation>
    <scope>NUCLEOTIDE SEQUENCE [LARGE SCALE GENOMIC DNA]</scope>
    <source>
        <strain evidence="1 2">KZCA68</strain>
    </source>
</reference>
<dbReference type="GeneID" id="63185957"/>
<dbReference type="RefSeq" id="WP_207289288.1">
    <property type="nucleotide sequence ID" value="NZ_CP071462.1"/>
</dbReference>
<name>A0A8A2VH73_9EURY</name>